<feature type="transmembrane region" description="Helical" evidence="1">
    <location>
        <begin position="41"/>
        <end position="61"/>
    </location>
</feature>
<organism evidence="3 4">
    <name type="scientific">Clostridium neuense</name>
    <dbReference type="NCBI Taxonomy" id="1728934"/>
    <lineage>
        <taxon>Bacteria</taxon>
        <taxon>Bacillati</taxon>
        <taxon>Bacillota</taxon>
        <taxon>Clostridia</taxon>
        <taxon>Eubacteriales</taxon>
        <taxon>Clostridiaceae</taxon>
        <taxon>Clostridium</taxon>
    </lineage>
</organism>
<feature type="domain" description="DZANK-type" evidence="2">
    <location>
        <begin position="69"/>
        <end position="111"/>
    </location>
</feature>
<dbReference type="RefSeq" id="WP_406789845.1">
    <property type="nucleotide sequence ID" value="NZ_JBJIAA010000027.1"/>
</dbReference>
<comment type="caution">
    <text evidence="3">The sequence shown here is derived from an EMBL/GenBank/DDBJ whole genome shotgun (WGS) entry which is preliminary data.</text>
</comment>
<dbReference type="Proteomes" id="UP001623592">
    <property type="component" value="Unassembled WGS sequence"/>
</dbReference>
<keyword evidence="1" id="KW-0812">Transmembrane</keyword>
<dbReference type="EMBL" id="JBJIAA010000027">
    <property type="protein sequence ID" value="MFL0253178.1"/>
    <property type="molecule type" value="Genomic_DNA"/>
</dbReference>
<keyword evidence="1" id="KW-0472">Membrane</keyword>
<evidence type="ECO:0000256" key="1">
    <source>
        <dbReference type="SAM" id="Phobius"/>
    </source>
</evidence>
<sequence>MKLDFFSILGVIIVFIVLVFWLGQSLWIYLDARNKNNRFAILWGILGLFNCPIPLIVYLIVTRGNEKKCPNCKKAVERNMVICPHCGYSLGKACKSCGAFMEEDWEYCPHCSTKYEKGDN</sequence>
<accession>A0ABW8TNZ0</accession>
<dbReference type="Pfam" id="PF12773">
    <property type="entry name" value="DZR"/>
    <property type="match status" value="1"/>
</dbReference>
<proteinExistence type="predicted"/>
<name>A0ABW8TNZ0_9CLOT</name>
<keyword evidence="1" id="KW-1133">Transmembrane helix</keyword>
<gene>
    <name evidence="3" type="ORF">ACJDT4_22490</name>
</gene>
<evidence type="ECO:0000313" key="3">
    <source>
        <dbReference type="EMBL" id="MFL0253178.1"/>
    </source>
</evidence>
<keyword evidence="4" id="KW-1185">Reference proteome</keyword>
<dbReference type="InterPro" id="IPR025874">
    <property type="entry name" value="DZR"/>
</dbReference>
<evidence type="ECO:0000259" key="2">
    <source>
        <dbReference type="Pfam" id="PF12773"/>
    </source>
</evidence>
<evidence type="ECO:0000313" key="4">
    <source>
        <dbReference type="Proteomes" id="UP001623592"/>
    </source>
</evidence>
<feature type="transmembrane region" description="Helical" evidence="1">
    <location>
        <begin position="6"/>
        <end position="29"/>
    </location>
</feature>
<reference evidence="3 4" key="1">
    <citation type="submission" date="2024-11" db="EMBL/GenBank/DDBJ databases">
        <authorList>
            <person name="Heng Y.C."/>
            <person name="Lim A.C.H."/>
            <person name="Lee J.K.Y."/>
            <person name="Kittelmann S."/>
        </authorList>
    </citation>
    <scope>NUCLEOTIDE SEQUENCE [LARGE SCALE GENOMIC DNA]</scope>
    <source>
        <strain evidence="3 4">WILCCON 0114</strain>
    </source>
</reference>
<protein>
    <submittedName>
        <fullName evidence="3">Zinc ribbon domain-containing protein</fullName>
    </submittedName>
</protein>